<evidence type="ECO:0000256" key="1">
    <source>
        <dbReference type="SAM" id="MobiDB-lite"/>
    </source>
</evidence>
<feature type="compositionally biased region" description="Basic and acidic residues" evidence="1">
    <location>
        <begin position="82"/>
        <end position="97"/>
    </location>
</feature>
<dbReference type="EMBL" id="JBHSMX010000066">
    <property type="protein sequence ID" value="MFC5523686.1"/>
    <property type="molecule type" value="Genomic_DNA"/>
</dbReference>
<gene>
    <name evidence="2" type="ORF">ACFPP7_22600</name>
</gene>
<accession>A0ABW0QFI1</accession>
<evidence type="ECO:0000313" key="2">
    <source>
        <dbReference type="EMBL" id="MFC5523686.1"/>
    </source>
</evidence>
<comment type="caution">
    <text evidence="2">The sequence shown here is derived from an EMBL/GenBank/DDBJ whole genome shotgun (WGS) entry which is preliminary data.</text>
</comment>
<reference evidence="3" key="1">
    <citation type="journal article" date="2019" name="Int. J. Syst. Evol. Microbiol.">
        <title>The Global Catalogue of Microorganisms (GCM) 10K type strain sequencing project: providing services to taxonomists for standard genome sequencing and annotation.</title>
        <authorList>
            <consortium name="The Broad Institute Genomics Platform"/>
            <consortium name="The Broad Institute Genome Sequencing Center for Infectious Disease"/>
            <person name="Wu L."/>
            <person name="Ma J."/>
        </authorList>
    </citation>
    <scope>NUCLEOTIDE SEQUENCE [LARGE SCALE GENOMIC DNA]</scope>
    <source>
        <strain evidence="3">CGMCC 4.7277</strain>
    </source>
</reference>
<feature type="region of interest" description="Disordered" evidence="1">
    <location>
        <begin position="82"/>
        <end position="107"/>
    </location>
</feature>
<dbReference type="RefSeq" id="WP_169804392.1">
    <property type="nucleotide sequence ID" value="NZ_JBHSMX010000066.1"/>
</dbReference>
<protein>
    <submittedName>
        <fullName evidence="2">Uncharacterized protein</fullName>
    </submittedName>
</protein>
<organism evidence="2 3">
    <name type="scientific">Polaromonas jejuensis</name>
    <dbReference type="NCBI Taxonomy" id="457502"/>
    <lineage>
        <taxon>Bacteria</taxon>
        <taxon>Pseudomonadati</taxon>
        <taxon>Pseudomonadota</taxon>
        <taxon>Betaproteobacteria</taxon>
        <taxon>Burkholderiales</taxon>
        <taxon>Comamonadaceae</taxon>
        <taxon>Polaromonas</taxon>
    </lineage>
</organism>
<evidence type="ECO:0000313" key="3">
    <source>
        <dbReference type="Proteomes" id="UP001596084"/>
    </source>
</evidence>
<name>A0ABW0QFI1_9BURK</name>
<dbReference type="Proteomes" id="UP001596084">
    <property type="component" value="Unassembled WGS sequence"/>
</dbReference>
<keyword evidence="3" id="KW-1185">Reference proteome</keyword>
<sequence>MLVLLEHEAYRQSCLYFADQRDIFCKTKYWRAGSGSNGNPGAYAVCAFNPGHSIFRRLTFLVALCDQGYRLVRGIKFDGAEHDHSDHTDRSFGHEDLAGNVEGVSQG</sequence>
<proteinExistence type="predicted"/>